<evidence type="ECO:0000256" key="1">
    <source>
        <dbReference type="ARBA" id="ARBA00004323"/>
    </source>
</evidence>
<evidence type="ECO:0000256" key="2">
    <source>
        <dbReference type="ARBA" id="ARBA00005664"/>
    </source>
</evidence>
<keyword evidence="5" id="KW-0812">Transmembrane</keyword>
<dbReference type="SUPFAM" id="SSF53448">
    <property type="entry name" value="Nucleotide-diphospho-sugar transferases"/>
    <property type="match status" value="1"/>
</dbReference>
<evidence type="ECO:0000256" key="5">
    <source>
        <dbReference type="SAM" id="Phobius"/>
    </source>
</evidence>
<sequence>MAVNLGQSLQYRVTKAGIAEENARLRSLESFKVDPEPRPFCSSIRNVVLVLLLVVGSLLTSSILAFYVSEPILLKANYFGRQCMNNNPIRGNSLAPSTGSSLPHYRFAIVTCSDASGTIPQRSFEGLMKIVTPNKERYVKLHGYDFIDASDMVNMQRPPSWSKILAVKSHLPQYDWVFWNDADSLVTNFSISLEAIIMSVVGDVDFNDMPDLIVTEDVTGVNAGMFFVRNTEWSQQFLELWWNQTSFVKPFGQSKSGDNNALKYLIRSMSDHDRNQHVGITRMQCLFNSNLWRPSLRSCHRLLTMTRSVWQGVYARGDFMVHLAGLNDKKKWAKKVLLDIEDMEASDMNAPRRTEANIGEEMQEIDENTSTSVEDSLCTFVVGEESCESQQISPSVVATEGGE</sequence>
<protein>
    <submittedName>
        <fullName evidence="6">Uncharacterized protein</fullName>
    </submittedName>
</protein>
<evidence type="ECO:0000313" key="6">
    <source>
        <dbReference type="EMBL" id="CAK9267005.1"/>
    </source>
</evidence>
<keyword evidence="5" id="KW-0472">Membrane</keyword>
<dbReference type="PANTHER" id="PTHR31306:SF4">
    <property type="entry name" value="ALPHA-1,2-GALACTOSYLTRANSFERASE"/>
    <property type="match status" value="1"/>
</dbReference>
<evidence type="ECO:0000256" key="3">
    <source>
        <dbReference type="ARBA" id="ARBA00022676"/>
    </source>
</evidence>
<dbReference type="EMBL" id="OZ020114">
    <property type="protein sequence ID" value="CAK9267005.1"/>
    <property type="molecule type" value="Genomic_DNA"/>
</dbReference>
<dbReference type="InterPro" id="IPR008630">
    <property type="entry name" value="Glyco_trans_34"/>
</dbReference>
<evidence type="ECO:0000313" key="7">
    <source>
        <dbReference type="Proteomes" id="UP001497444"/>
    </source>
</evidence>
<accession>A0ABP0WJF4</accession>
<dbReference type="Proteomes" id="UP001497444">
    <property type="component" value="Chromosome 19"/>
</dbReference>
<dbReference type="Gene3D" id="3.90.550.10">
    <property type="entry name" value="Spore Coat Polysaccharide Biosynthesis Protein SpsA, Chain A"/>
    <property type="match status" value="1"/>
</dbReference>
<dbReference type="PANTHER" id="PTHR31306">
    <property type="entry name" value="ALPHA-1,6-MANNOSYLTRANSFERASE MNN11-RELATED"/>
    <property type="match status" value="1"/>
</dbReference>
<dbReference type="Pfam" id="PF05637">
    <property type="entry name" value="Glyco_transf_34"/>
    <property type="match status" value="2"/>
</dbReference>
<name>A0ABP0WJF4_9BRYO</name>
<proteinExistence type="inferred from homology"/>
<gene>
    <name evidence="6" type="ORF">CSSPJE1EN1_LOCUS12483</name>
</gene>
<keyword evidence="7" id="KW-1185">Reference proteome</keyword>
<feature type="transmembrane region" description="Helical" evidence="5">
    <location>
        <begin position="47"/>
        <end position="68"/>
    </location>
</feature>
<organism evidence="6 7">
    <name type="scientific">Sphagnum jensenii</name>
    <dbReference type="NCBI Taxonomy" id="128206"/>
    <lineage>
        <taxon>Eukaryota</taxon>
        <taxon>Viridiplantae</taxon>
        <taxon>Streptophyta</taxon>
        <taxon>Embryophyta</taxon>
        <taxon>Bryophyta</taxon>
        <taxon>Sphagnophytina</taxon>
        <taxon>Sphagnopsida</taxon>
        <taxon>Sphagnales</taxon>
        <taxon>Sphagnaceae</taxon>
        <taxon>Sphagnum</taxon>
    </lineage>
</organism>
<evidence type="ECO:0000256" key="4">
    <source>
        <dbReference type="ARBA" id="ARBA00022679"/>
    </source>
</evidence>
<keyword evidence="4" id="KW-0808">Transferase</keyword>
<comment type="subcellular location">
    <subcellularLocation>
        <location evidence="1">Golgi apparatus membrane</location>
        <topology evidence="1">Single-pass type II membrane protein</topology>
    </subcellularLocation>
</comment>
<comment type="similarity">
    <text evidence="2">Belongs to the glycosyltransferase 34 family.</text>
</comment>
<dbReference type="InterPro" id="IPR029044">
    <property type="entry name" value="Nucleotide-diphossugar_trans"/>
</dbReference>
<reference evidence="6" key="1">
    <citation type="submission" date="2024-02" db="EMBL/GenBank/DDBJ databases">
        <authorList>
            <consortium name="ELIXIR-Norway"/>
            <consortium name="Elixir Norway"/>
        </authorList>
    </citation>
    <scope>NUCLEOTIDE SEQUENCE</scope>
</reference>
<keyword evidence="3" id="KW-0328">Glycosyltransferase</keyword>
<keyword evidence="5" id="KW-1133">Transmembrane helix</keyword>